<reference evidence="4" key="1">
    <citation type="submission" date="2014-04" db="EMBL/GenBank/DDBJ databases">
        <title>Evolutionary Origins and Diversification of the Mycorrhizal Mutualists.</title>
        <authorList>
            <consortium name="DOE Joint Genome Institute"/>
            <consortium name="Mycorrhizal Genomics Consortium"/>
            <person name="Kohler A."/>
            <person name="Kuo A."/>
            <person name="Nagy L.G."/>
            <person name="Floudas D."/>
            <person name="Copeland A."/>
            <person name="Barry K.W."/>
            <person name="Cichocki N."/>
            <person name="Veneault-Fourrey C."/>
            <person name="LaButti K."/>
            <person name="Lindquist E.A."/>
            <person name="Lipzen A."/>
            <person name="Lundell T."/>
            <person name="Morin E."/>
            <person name="Murat C."/>
            <person name="Riley R."/>
            <person name="Ohm R."/>
            <person name="Sun H."/>
            <person name="Tunlid A."/>
            <person name="Henrissat B."/>
            <person name="Grigoriev I.V."/>
            <person name="Hibbett D.S."/>
            <person name="Martin F."/>
        </authorList>
    </citation>
    <scope>NUCLEOTIDE SEQUENCE [LARGE SCALE GENOMIC DNA]</scope>
    <source>
        <strain evidence="4">FD-334 SS-4</strain>
    </source>
</reference>
<feature type="compositionally biased region" description="Basic and acidic residues" evidence="2">
    <location>
        <begin position="469"/>
        <end position="481"/>
    </location>
</feature>
<keyword evidence="4" id="KW-1185">Reference proteome</keyword>
<sequence>MSTNELWEQSWQDVFPASIETHIQALRLVRKANREKKRHRLIKERALKKLKDALTEVDLADRQLHKAEICRGRLFDIIRSSGFQIPVTVQPLPQPLVYVSPDDVNASTNSQARAAAPEDPRITGNPKGSNANSRPVRAKAGKNGQRAKLLADVRRIRPDLASDDEGQERQPKSKRKGKASFPQEALDNELAPPPAGRSARGRKPRLQKVADSTTAPAVGNKSTNNPQIQRPAVPDEPLQAGPPAPSFQLALAGSQFGFSAPGTGTGNMGQAAQSGEKQTLAQPSMNARQLGSDSNSTALNASQRPLQAPAIQPQFNFLAMHNFDANGASVHDGGVANNATGNMNNMGIDIFAQPAQSEPQGFPAVLNNRNRPVARDRHGKYYHGQDQYMENAVDGQPARGLEDPFNRNVHGIFDDVLPGQNNFTGPFDYEGEEILNNPFMGEDLIPRGAPVSPRSQGYRAQDLFLPEPRIYESDDESRRSLNGDINGDEDVDDSLDGDDDDGNHNDDIDEDDDIYLQPASDHERDTIIEIDEASPSEDEAIALAALHAASPRADISIY</sequence>
<evidence type="ECO:0000313" key="4">
    <source>
        <dbReference type="Proteomes" id="UP000054270"/>
    </source>
</evidence>
<feature type="compositionally biased region" description="Polar residues" evidence="2">
    <location>
        <begin position="268"/>
        <end position="299"/>
    </location>
</feature>
<feature type="region of interest" description="Disordered" evidence="2">
    <location>
        <begin position="446"/>
        <end position="524"/>
    </location>
</feature>
<dbReference type="EMBL" id="KN817590">
    <property type="protein sequence ID" value="KJA18312.1"/>
    <property type="molecule type" value="Genomic_DNA"/>
</dbReference>
<evidence type="ECO:0000313" key="3">
    <source>
        <dbReference type="EMBL" id="KJA18312.1"/>
    </source>
</evidence>
<dbReference type="Proteomes" id="UP000054270">
    <property type="component" value="Unassembled WGS sequence"/>
</dbReference>
<name>A0A0D2KUI3_HYPSF</name>
<evidence type="ECO:0000256" key="2">
    <source>
        <dbReference type="SAM" id="MobiDB-lite"/>
    </source>
</evidence>
<feature type="compositionally biased region" description="Basic and acidic residues" evidence="2">
    <location>
        <begin position="149"/>
        <end position="160"/>
    </location>
</feature>
<dbReference type="AlphaFoldDB" id="A0A0D2KUI3"/>
<accession>A0A0D2KUI3</accession>
<evidence type="ECO:0000256" key="1">
    <source>
        <dbReference type="SAM" id="Coils"/>
    </source>
</evidence>
<protein>
    <submittedName>
        <fullName evidence="3">Uncharacterized protein</fullName>
    </submittedName>
</protein>
<feature type="region of interest" description="Disordered" evidence="2">
    <location>
        <begin position="108"/>
        <end position="299"/>
    </location>
</feature>
<feature type="compositionally biased region" description="Acidic residues" evidence="2">
    <location>
        <begin position="486"/>
        <end position="514"/>
    </location>
</feature>
<feature type="coiled-coil region" evidence="1">
    <location>
        <begin position="29"/>
        <end position="63"/>
    </location>
</feature>
<keyword evidence="1" id="KW-0175">Coiled coil</keyword>
<feature type="compositionally biased region" description="Polar residues" evidence="2">
    <location>
        <begin position="210"/>
        <end position="228"/>
    </location>
</feature>
<proteinExistence type="predicted"/>
<gene>
    <name evidence="3" type="ORF">HYPSUDRAFT_205432</name>
</gene>
<organism evidence="3 4">
    <name type="scientific">Hypholoma sublateritium (strain FD-334 SS-4)</name>
    <dbReference type="NCBI Taxonomy" id="945553"/>
    <lineage>
        <taxon>Eukaryota</taxon>
        <taxon>Fungi</taxon>
        <taxon>Dikarya</taxon>
        <taxon>Basidiomycota</taxon>
        <taxon>Agaricomycotina</taxon>
        <taxon>Agaricomycetes</taxon>
        <taxon>Agaricomycetidae</taxon>
        <taxon>Agaricales</taxon>
        <taxon>Agaricineae</taxon>
        <taxon>Strophariaceae</taxon>
        <taxon>Hypholoma</taxon>
    </lineage>
</organism>